<dbReference type="InterPro" id="IPR016181">
    <property type="entry name" value="Acyl_CoA_acyltransferase"/>
</dbReference>
<evidence type="ECO:0000313" key="2">
    <source>
        <dbReference type="EMBL" id="MFC0472121.1"/>
    </source>
</evidence>
<accession>A0ABV6KFL7</accession>
<organism evidence="2 3">
    <name type="scientific">Halalkalibacter kiskunsagensis</name>
    <dbReference type="NCBI Taxonomy" id="1548599"/>
    <lineage>
        <taxon>Bacteria</taxon>
        <taxon>Bacillati</taxon>
        <taxon>Bacillota</taxon>
        <taxon>Bacilli</taxon>
        <taxon>Bacillales</taxon>
        <taxon>Bacillaceae</taxon>
        <taxon>Halalkalibacter</taxon>
    </lineage>
</organism>
<comment type="caution">
    <text evidence="2">The sequence shown here is derived from an EMBL/GenBank/DDBJ whole genome shotgun (WGS) entry which is preliminary data.</text>
</comment>
<dbReference type="Proteomes" id="UP001589838">
    <property type="component" value="Unassembled WGS sequence"/>
</dbReference>
<dbReference type="CDD" id="cd04301">
    <property type="entry name" value="NAT_SF"/>
    <property type="match status" value="1"/>
</dbReference>
<dbReference type="EMBL" id="JBHLUX010000039">
    <property type="protein sequence ID" value="MFC0472121.1"/>
    <property type="molecule type" value="Genomic_DNA"/>
</dbReference>
<dbReference type="GO" id="GO:0016746">
    <property type="term" value="F:acyltransferase activity"/>
    <property type="evidence" value="ECO:0007669"/>
    <property type="project" value="UniProtKB-KW"/>
</dbReference>
<name>A0ABV6KFL7_9BACI</name>
<evidence type="ECO:0000313" key="3">
    <source>
        <dbReference type="Proteomes" id="UP001589838"/>
    </source>
</evidence>
<dbReference type="InterPro" id="IPR000182">
    <property type="entry name" value="GNAT_dom"/>
</dbReference>
<keyword evidence="3" id="KW-1185">Reference proteome</keyword>
<gene>
    <name evidence="2" type="ORF">ACFFHM_16840</name>
</gene>
<protein>
    <submittedName>
        <fullName evidence="2">GNAT family N-acetyltransferase</fullName>
        <ecNumber evidence="2">2.3.-.-</ecNumber>
    </submittedName>
</protein>
<dbReference type="PROSITE" id="PS51186">
    <property type="entry name" value="GNAT"/>
    <property type="match status" value="1"/>
</dbReference>
<sequence length="161" mass="18063">MAVDMLVKLYDLDEYEHIKHLETLKKEGITFKRALPIDKHLILKYVRSHFTDTWVNECEVALTTSPVTCFIAVKNQEIIGFACYESTAKGYFGPLGVSKELRGKGIGVLLTKKCLLAMKEAGFGYAIIGWVTDAVPFYQKCVGATIIENSFPGVYSRMIDK</sequence>
<dbReference type="Pfam" id="PF00583">
    <property type="entry name" value="Acetyltransf_1"/>
    <property type="match status" value="1"/>
</dbReference>
<reference evidence="2 3" key="1">
    <citation type="submission" date="2024-09" db="EMBL/GenBank/DDBJ databases">
        <authorList>
            <person name="Sun Q."/>
            <person name="Mori K."/>
        </authorList>
    </citation>
    <scope>NUCLEOTIDE SEQUENCE [LARGE SCALE GENOMIC DNA]</scope>
    <source>
        <strain evidence="2 3">NCAIM B.02610</strain>
    </source>
</reference>
<dbReference type="SUPFAM" id="SSF55729">
    <property type="entry name" value="Acyl-CoA N-acyltransferases (Nat)"/>
    <property type="match status" value="1"/>
</dbReference>
<keyword evidence="2" id="KW-0012">Acyltransferase</keyword>
<dbReference type="RefSeq" id="WP_335960656.1">
    <property type="nucleotide sequence ID" value="NZ_JAXBLX010000011.1"/>
</dbReference>
<proteinExistence type="predicted"/>
<keyword evidence="2" id="KW-0808">Transferase</keyword>
<evidence type="ECO:0000259" key="1">
    <source>
        <dbReference type="PROSITE" id="PS51186"/>
    </source>
</evidence>
<dbReference type="Gene3D" id="3.40.630.30">
    <property type="match status" value="1"/>
</dbReference>
<feature type="domain" description="N-acetyltransferase" evidence="1">
    <location>
        <begin position="29"/>
        <end position="161"/>
    </location>
</feature>
<dbReference type="EC" id="2.3.-.-" evidence="2"/>